<proteinExistence type="predicted"/>
<name>A0A3B0WJL0_9ZZZZ</name>
<reference evidence="1" key="1">
    <citation type="submission" date="2018-06" db="EMBL/GenBank/DDBJ databases">
        <authorList>
            <person name="Zhirakovskaya E."/>
        </authorList>
    </citation>
    <scope>NUCLEOTIDE SEQUENCE</scope>
</reference>
<protein>
    <submittedName>
        <fullName evidence="1">Uncharacterized protein</fullName>
    </submittedName>
</protein>
<evidence type="ECO:0000313" key="1">
    <source>
        <dbReference type="EMBL" id="VAW52680.1"/>
    </source>
</evidence>
<gene>
    <name evidence="1" type="ORF">MNBD_GAMMA05-491</name>
</gene>
<dbReference type="EMBL" id="UOFE01000030">
    <property type="protein sequence ID" value="VAW52680.1"/>
    <property type="molecule type" value="Genomic_DNA"/>
</dbReference>
<sequence>MQHNLPKKLEEKIETFCEQGCSQINQIIDGVKKGEKIEGLEEFNGSEIEQIIDELSKIMSVYDE</sequence>
<accession>A0A3B0WJL0</accession>
<dbReference type="AlphaFoldDB" id="A0A3B0WJL0"/>
<organism evidence="1">
    <name type="scientific">hydrothermal vent metagenome</name>
    <dbReference type="NCBI Taxonomy" id="652676"/>
    <lineage>
        <taxon>unclassified sequences</taxon>
        <taxon>metagenomes</taxon>
        <taxon>ecological metagenomes</taxon>
    </lineage>
</organism>